<dbReference type="GO" id="GO:0051539">
    <property type="term" value="F:4 iron, 4 sulfur cluster binding"/>
    <property type="evidence" value="ECO:0007669"/>
    <property type="project" value="UniProtKB-KW"/>
</dbReference>
<keyword evidence="2" id="KW-0479">Metal-binding</keyword>
<dbReference type="AlphaFoldDB" id="A0A0B2JGU9"/>
<evidence type="ECO:0000256" key="4">
    <source>
        <dbReference type="ARBA" id="ARBA00023014"/>
    </source>
</evidence>
<dbReference type="Proteomes" id="UP000030993">
    <property type="component" value="Unassembled WGS sequence"/>
</dbReference>
<dbReference type="SUPFAM" id="SSF54862">
    <property type="entry name" value="4Fe-4S ferredoxins"/>
    <property type="match status" value="1"/>
</dbReference>
<dbReference type="PANTHER" id="PTHR43687">
    <property type="entry name" value="ADENYLYLSULFATE REDUCTASE, BETA SUBUNIT"/>
    <property type="match status" value="1"/>
</dbReference>
<gene>
    <name evidence="6" type="ORF">NZ47_14040</name>
</gene>
<dbReference type="InterPro" id="IPR017900">
    <property type="entry name" value="4Fe4S_Fe_S_CS"/>
</dbReference>
<accession>A0A0B2JGU9</accession>
<feature type="domain" description="4Fe-4S ferredoxin-type" evidence="5">
    <location>
        <begin position="37"/>
        <end position="66"/>
    </location>
</feature>
<sequence>MGKLSPRHAVVDSNMCVACGTCADVCPTGAMEIVSGVFAKPIEEKCVGCGICAKECPASAIRVEVRS</sequence>
<keyword evidence="3" id="KW-0408">Iron</keyword>
<reference evidence="6 7" key="1">
    <citation type="journal article" date="2013" name="PLoS ONE">
        <title>Identification and characterization of three novel lipases belonging to families II and V from Anaerovibrio lipolyticus 5ST.</title>
        <authorList>
            <person name="Prive F."/>
            <person name="Kaderbhai N.N."/>
            <person name="Girdwood S."/>
            <person name="Worgan H.J."/>
            <person name="Pinloche E."/>
            <person name="Scollan N.D."/>
            <person name="Huws S.A."/>
            <person name="Newbold C.J."/>
        </authorList>
    </citation>
    <scope>NUCLEOTIDE SEQUENCE [LARGE SCALE GENOMIC DNA]</scope>
    <source>
        <strain evidence="6 7">5S</strain>
    </source>
</reference>
<keyword evidence="4" id="KW-0411">Iron-sulfur</keyword>
<dbReference type="InterPro" id="IPR050572">
    <property type="entry name" value="Fe-S_Ferredoxin"/>
</dbReference>
<dbReference type="Gene3D" id="3.30.70.20">
    <property type="match status" value="1"/>
</dbReference>
<evidence type="ECO:0000259" key="5">
    <source>
        <dbReference type="PROSITE" id="PS51379"/>
    </source>
</evidence>
<evidence type="ECO:0000256" key="2">
    <source>
        <dbReference type="ARBA" id="ARBA00022723"/>
    </source>
</evidence>
<dbReference type="GO" id="GO:0046872">
    <property type="term" value="F:metal ion binding"/>
    <property type="evidence" value="ECO:0007669"/>
    <property type="project" value="UniProtKB-KW"/>
</dbReference>
<evidence type="ECO:0000313" key="6">
    <source>
        <dbReference type="EMBL" id="KHM45077.1"/>
    </source>
</evidence>
<dbReference type="RefSeq" id="WP_039212406.1">
    <property type="nucleotide sequence ID" value="NZ_JSCE01000265.1"/>
</dbReference>
<keyword evidence="1" id="KW-0004">4Fe-4S</keyword>
<protein>
    <recommendedName>
        <fullName evidence="5">4Fe-4S ferredoxin-type domain-containing protein</fullName>
    </recommendedName>
</protein>
<proteinExistence type="predicted"/>
<evidence type="ECO:0000256" key="3">
    <source>
        <dbReference type="ARBA" id="ARBA00023004"/>
    </source>
</evidence>
<dbReference type="PROSITE" id="PS51379">
    <property type="entry name" value="4FE4S_FER_2"/>
    <property type="match status" value="2"/>
</dbReference>
<dbReference type="STRING" id="82374.NZ47_14040"/>
<dbReference type="eggNOG" id="COG2768">
    <property type="taxonomic scope" value="Bacteria"/>
</dbReference>
<name>A0A0B2JGU9_9FIRM</name>
<evidence type="ECO:0000256" key="1">
    <source>
        <dbReference type="ARBA" id="ARBA00022485"/>
    </source>
</evidence>
<dbReference type="Pfam" id="PF14697">
    <property type="entry name" value="Fer4_21"/>
    <property type="match status" value="1"/>
</dbReference>
<dbReference type="PROSITE" id="PS00198">
    <property type="entry name" value="4FE4S_FER_1"/>
    <property type="match status" value="2"/>
</dbReference>
<organism evidence="6 7">
    <name type="scientific">Anaerovibrio lipolyticus</name>
    <dbReference type="NCBI Taxonomy" id="82374"/>
    <lineage>
        <taxon>Bacteria</taxon>
        <taxon>Bacillati</taxon>
        <taxon>Bacillota</taxon>
        <taxon>Negativicutes</taxon>
        <taxon>Selenomonadales</taxon>
        <taxon>Selenomonadaceae</taxon>
        <taxon>Anaerovibrio</taxon>
    </lineage>
</organism>
<dbReference type="InterPro" id="IPR017896">
    <property type="entry name" value="4Fe4S_Fe-S-bd"/>
</dbReference>
<evidence type="ECO:0000313" key="7">
    <source>
        <dbReference type="Proteomes" id="UP000030993"/>
    </source>
</evidence>
<dbReference type="PANTHER" id="PTHR43687:SF1">
    <property type="entry name" value="FERREDOXIN III"/>
    <property type="match status" value="1"/>
</dbReference>
<feature type="domain" description="4Fe-4S ferredoxin-type" evidence="5">
    <location>
        <begin position="7"/>
        <end position="36"/>
    </location>
</feature>
<comment type="caution">
    <text evidence="6">The sequence shown here is derived from an EMBL/GenBank/DDBJ whole genome shotgun (WGS) entry which is preliminary data.</text>
</comment>
<keyword evidence="7" id="KW-1185">Reference proteome</keyword>
<dbReference type="EMBL" id="JSCE01000265">
    <property type="protein sequence ID" value="KHM45077.1"/>
    <property type="molecule type" value="Genomic_DNA"/>
</dbReference>